<evidence type="ECO:0000313" key="1">
    <source>
        <dbReference type="EMBL" id="GAA3913299.1"/>
    </source>
</evidence>
<dbReference type="RefSeq" id="WP_344795133.1">
    <property type="nucleotide sequence ID" value="NZ_BAABBN010000004.1"/>
</dbReference>
<evidence type="ECO:0000313" key="2">
    <source>
        <dbReference type="Proteomes" id="UP001501565"/>
    </source>
</evidence>
<accession>A0ABP7M3E7</accession>
<organism evidence="1 2">
    <name type="scientific">Litoribacillus peritrichatus</name>
    <dbReference type="NCBI Taxonomy" id="718191"/>
    <lineage>
        <taxon>Bacteria</taxon>
        <taxon>Pseudomonadati</taxon>
        <taxon>Pseudomonadota</taxon>
        <taxon>Gammaproteobacteria</taxon>
        <taxon>Oceanospirillales</taxon>
        <taxon>Oceanospirillaceae</taxon>
        <taxon>Litoribacillus</taxon>
    </lineage>
</organism>
<reference evidence="2" key="1">
    <citation type="journal article" date="2019" name="Int. J. Syst. Evol. Microbiol.">
        <title>The Global Catalogue of Microorganisms (GCM) 10K type strain sequencing project: providing services to taxonomists for standard genome sequencing and annotation.</title>
        <authorList>
            <consortium name="The Broad Institute Genomics Platform"/>
            <consortium name="The Broad Institute Genome Sequencing Center for Infectious Disease"/>
            <person name="Wu L."/>
            <person name="Ma J."/>
        </authorList>
    </citation>
    <scope>NUCLEOTIDE SEQUENCE [LARGE SCALE GENOMIC DNA]</scope>
    <source>
        <strain evidence="2">JCM 17551</strain>
    </source>
</reference>
<name>A0ABP7M3E7_9GAMM</name>
<dbReference type="Proteomes" id="UP001501565">
    <property type="component" value="Unassembled WGS sequence"/>
</dbReference>
<gene>
    <name evidence="1" type="ORF">GCM10022277_04930</name>
</gene>
<dbReference type="EMBL" id="BAABBN010000004">
    <property type="protein sequence ID" value="GAA3913299.1"/>
    <property type="molecule type" value="Genomic_DNA"/>
</dbReference>
<protein>
    <submittedName>
        <fullName evidence="1">Uncharacterized protein</fullName>
    </submittedName>
</protein>
<proteinExistence type="predicted"/>
<sequence length="61" mass="7480">MKYLSKVNYIPMEEHVMFWDSEQHRMWVSFKCVQKMARDTNSDIWLCEEGMHHFLTLKSPE</sequence>
<comment type="caution">
    <text evidence="1">The sequence shown here is derived from an EMBL/GenBank/DDBJ whole genome shotgun (WGS) entry which is preliminary data.</text>
</comment>
<keyword evidence="2" id="KW-1185">Reference proteome</keyword>